<dbReference type="Proteomes" id="UP001611075">
    <property type="component" value="Unassembled WGS sequence"/>
</dbReference>
<evidence type="ECO:0008006" key="4">
    <source>
        <dbReference type="Google" id="ProtNLM"/>
    </source>
</evidence>
<organism evidence="2 3">
    <name type="scientific">Micromonospora rubida</name>
    <dbReference type="NCBI Taxonomy" id="2697657"/>
    <lineage>
        <taxon>Bacteria</taxon>
        <taxon>Bacillati</taxon>
        <taxon>Actinomycetota</taxon>
        <taxon>Actinomycetes</taxon>
        <taxon>Micromonosporales</taxon>
        <taxon>Micromonosporaceae</taxon>
        <taxon>Micromonospora</taxon>
    </lineage>
</organism>
<evidence type="ECO:0000256" key="1">
    <source>
        <dbReference type="SAM" id="Phobius"/>
    </source>
</evidence>
<feature type="transmembrane region" description="Helical" evidence="1">
    <location>
        <begin position="102"/>
        <end position="123"/>
    </location>
</feature>
<evidence type="ECO:0000313" key="3">
    <source>
        <dbReference type="Proteomes" id="UP001611075"/>
    </source>
</evidence>
<proteinExistence type="predicted"/>
<keyword evidence="1" id="KW-0812">Transmembrane</keyword>
<gene>
    <name evidence="2" type="ORF">ACH4OY_04100</name>
</gene>
<feature type="transmembrane region" description="Helical" evidence="1">
    <location>
        <begin position="153"/>
        <end position="178"/>
    </location>
</feature>
<keyword evidence="3" id="KW-1185">Reference proteome</keyword>
<reference evidence="2 3" key="1">
    <citation type="submission" date="2024-10" db="EMBL/GenBank/DDBJ databases">
        <title>The Natural Products Discovery Center: Release of the First 8490 Sequenced Strains for Exploring Actinobacteria Biosynthetic Diversity.</title>
        <authorList>
            <person name="Kalkreuter E."/>
            <person name="Kautsar S.A."/>
            <person name="Yang D."/>
            <person name="Bader C.D."/>
            <person name="Teijaro C.N."/>
            <person name="Fluegel L."/>
            <person name="Davis C.M."/>
            <person name="Simpson J.R."/>
            <person name="Lauterbach L."/>
            <person name="Steele A.D."/>
            <person name="Gui C."/>
            <person name="Meng S."/>
            <person name="Li G."/>
            <person name="Viehrig K."/>
            <person name="Ye F."/>
            <person name="Su P."/>
            <person name="Kiefer A.F."/>
            <person name="Nichols A."/>
            <person name="Cepeda A.J."/>
            <person name="Yan W."/>
            <person name="Fan B."/>
            <person name="Jiang Y."/>
            <person name="Adhikari A."/>
            <person name="Zheng C.-J."/>
            <person name="Schuster L."/>
            <person name="Cowan T.M."/>
            <person name="Smanski M.J."/>
            <person name="Chevrette M.G."/>
            <person name="De Carvalho L.P.S."/>
            <person name="Shen B."/>
        </authorList>
    </citation>
    <scope>NUCLEOTIDE SEQUENCE [LARGE SCALE GENOMIC DNA]</scope>
    <source>
        <strain evidence="2 3">NPDC021253</strain>
    </source>
</reference>
<protein>
    <recommendedName>
        <fullName evidence="4">DUF2567 domain-containing protein</fullName>
    </recommendedName>
</protein>
<comment type="caution">
    <text evidence="2">The sequence shown here is derived from an EMBL/GenBank/DDBJ whole genome shotgun (WGS) entry which is preliminary data.</text>
</comment>
<sequence length="207" mass="20562">MSYPERAPARRPAAVGLAAAVLLLMAVGAVAAAVAGLLVLGGTVDRFRAAAAGTAAGPEEIDGLVTLLRAGTVASAAVTVLVGVVLVGLALGLLAGRAGARAATWVVSGLGLVFGCCGLATLIGQRAVPLRLSGADRTTAELLGLVGDAYPSWWIPVNAALSVGQALGYLVVAALLALPAANAWFRRRVPAPAPVGPPPAMPPYPPR</sequence>
<accession>A0ABW7SG36</accession>
<name>A0ABW7SG36_9ACTN</name>
<keyword evidence="1" id="KW-1133">Transmembrane helix</keyword>
<feature type="transmembrane region" description="Helical" evidence="1">
    <location>
        <begin position="73"/>
        <end position="95"/>
    </location>
</feature>
<dbReference type="RefSeq" id="WP_396676533.1">
    <property type="nucleotide sequence ID" value="NZ_JBIRPU010000002.1"/>
</dbReference>
<keyword evidence="1" id="KW-0472">Membrane</keyword>
<dbReference type="EMBL" id="JBIRPU010000002">
    <property type="protein sequence ID" value="MFI0791874.1"/>
    <property type="molecule type" value="Genomic_DNA"/>
</dbReference>
<evidence type="ECO:0000313" key="2">
    <source>
        <dbReference type="EMBL" id="MFI0791874.1"/>
    </source>
</evidence>